<feature type="domain" description="Zinc-ribbon" evidence="2">
    <location>
        <begin position="2"/>
        <end position="22"/>
    </location>
</feature>
<proteinExistence type="predicted"/>
<dbReference type="OrthoDB" id="192868at2"/>
<dbReference type="Proteomes" id="UP000184301">
    <property type="component" value="Unassembled WGS sequence"/>
</dbReference>
<feature type="transmembrane region" description="Helical" evidence="1">
    <location>
        <begin position="89"/>
        <end position="108"/>
    </location>
</feature>
<feature type="transmembrane region" description="Helical" evidence="1">
    <location>
        <begin position="51"/>
        <end position="77"/>
    </location>
</feature>
<keyword evidence="1" id="KW-0472">Membrane</keyword>
<name>A0A1M6NUQ7_9FIRM</name>
<evidence type="ECO:0000259" key="2">
    <source>
        <dbReference type="Pfam" id="PF13240"/>
    </source>
</evidence>
<keyword evidence="1" id="KW-1133">Transmembrane helix</keyword>
<dbReference type="Pfam" id="PF13240">
    <property type="entry name" value="Zn_Ribbon_1"/>
    <property type="match status" value="1"/>
</dbReference>
<protein>
    <submittedName>
        <fullName evidence="3">Zinc-ribbon domain-containing protein</fullName>
    </submittedName>
</protein>
<dbReference type="InterPro" id="IPR026870">
    <property type="entry name" value="Zinc_ribbon_dom"/>
</dbReference>
<reference evidence="3" key="1">
    <citation type="submission" date="2016-11" db="EMBL/GenBank/DDBJ databases">
        <authorList>
            <person name="Jaros S."/>
            <person name="Januszkiewicz K."/>
            <person name="Wedrychowicz H."/>
        </authorList>
    </citation>
    <scope>NUCLEOTIDE SEQUENCE [LARGE SCALE GENOMIC DNA]</scope>
    <source>
        <strain evidence="3">DSM 15480</strain>
    </source>
</reference>
<feature type="transmembrane region" description="Helical" evidence="1">
    <location>
        <begin position="138"/>
        <end position="155"/>
    </location>
</feature>
<accession>A0A1M6NUQ7</accession>
<dbReference type="STRING" id="1121950.SAMN02745243_01911"/>
<dbReference type="AlphaFoldDB" id="A0A1M6NUQ7"/>
<evidence type="ECO:0000313" key="4">
    <source>
        <dbReference type="Proteomes" id="UP000184301"/>
    </source>
</evidence>
<dbReference type="RefSeq" id="WP_073109187.1">
    <property type="nucleotide sequence ID" value="NZ_FQZY01000025.1"/>
</dbReference>
<dbReference type="EMBL" id="FQZY01000025">
    <property type="protein sequence ID" value="SHJ99381.1"/>
    <property type="molecule type" value="Genomic_DNA"/>
</dbReference>
<keyword evidence="1" id="KW-0812">Transmembrane</keyword>
<sequence>MFCKKCGKEVQEGWSVCPNCGEAVPNSKVTEKPETIKKSEEKVRGTSNAPIILGITGGALGLPSALCSSMCSGMVGAMDSAESANELGSFYLVGMLIGSVIAIVFACYSRKAPKTAGIMLIVATIMIGGLSVFSFNLLGIISAILTLIAGIICFLQKKNIK</sequence>
<evidence type="ECO:0000256" key="1">
    <source>
        <dbReference type="SAM" id="Phobius"/>
    </source>
</evidence>
<evidence type="ECO:0000313" key="3">
    <source>
        <dbReference type="EMBL" id="SHJ99381.1"/>
    </source>
</evidence>
<gene>
    <name evidence="3" type="ORF">SAMN02745243_01911</name>
</gene>
<organism evidence="3 4">
    <name type="scientific">Hespellia stercorisuis DSM 15480</name>
    <dbReference type="NCBI Taxonomy" id="1121950"/>
    <lineage>
        <taxon>Bacteria</taxon>
        <taxon>Bacillati</taxon>
        <taxon>Bacillota</taxon>
        <taxon>Clostridia</taxon>
        <taxon>Lachnospirales</taxon>
        <taxon>Lachnospiraceae</taxon>
        <taxon>Hespellia</taxon>
    </lineage>
</organism>
<keyword evidence="4" id="KW-1185">Reference proteome</keyword>
<feature type="transmembrane region" description="Helical" evidence="1">
    <location>
        <begin position="115"/>
        <end position="132"/>
    </location>
</feature>